<dbReference type="STRING" id="573024.SAMN05216208_3235"/>
<accession>A0A1N7HL19</accession>
<dbReference type="Proteomes" id="UP000186019">
    <property type="component" value="Unassembled WGS sequence"/>
</dbReference>
<name>A0A1N7HL19_9RHOB</name>
<protein>
    <submittedName>
        <fullName evidence="2">Uncharacterized protein</fullName>
    </submittedName>
</protein>
<gene>
    <name evidence="2" type="ORF">SAMN05421666_3259</name>
</gene>
<organism evidence="2 3">
    <name type="scientific">Roseovarius nanhaiticus</name>
    <dbReference type="NCBI Taxonomy" id="573024"/>
    <lineage>
        <taxon>Bacteria</taxon>
        <taxon>Pseudomonadati</taxon>
        <taxon>Pseudomonadota</taxon>
        <taxon>Alphaproteobacteria</taxon>
        <taxon>Rhodobacterales</taxon>
        <taxon>Roseobacteraceae</taxon>
        <taxon>Roseovarius</taxon>
    </lineage>
</organism>
<sequence length="78" mass="8815">MGMYEMHTTHEGNIRLPLPPNGARGFKMGVKQHFTDSLVAGDDEGRQMDVESHTEMLTALVMLARRDVVNLENQVQFD</sequence>
<keyword evidence="3" id="KW-1185">Reference proteome</keyword>
<dbReference type="EMBL" id="FTNV01000004">
    <property type="protein sequence ID" value="SIS25370.1"/>
    <property type="molecule type" value="Genomic_DNA"/>
</dbReference>
<evidence type="ECO:0000313" key="3">
    <source>
        <dbReference type="Proteomes" id="UP000186019"/>
    </source>
</evidence>
<dbReference type="AlphaFoldDB" id="A0A1N7HL19"/>
<feature type="region of interest" description="Disordered" evidence="1">
    <location>
        <begin position="1"/>
        <end position="20"/>
    </location>
</feature>
<proteinExistence type="predicted"/>
<evidence type="ECO:0000313" key="2">
    <source>
        <dbReference type="EMBL" id="SIS25370.1"/>
    </source>
</evidence>
<evidence type="ECO:0000256" key="1">
    <source>
        <dbReference type="SAM" id="MobiDB-lite"/>
    </source>
</evidence>
<reference evidence="2 3" key="1">
    <citation type="submission" date="2017-01" db="EMBL/GenBank/DDBJ databases">
        <authorList>
            <person name="Mah S.A."/>
            <person name="Swanson W.J."/>
            <person name="Moy G.W."/>
            <person name="Vacquier V.D."/>
        </authorList>
    </citation>
    <scope>NUCLEOTIDE SEQUENCE [LARGE SCALE GENOMIC DNA]</scope>
    <source>
        <strain evidence="2 3">DSM 29590</strain>
    </source>
</reference>